<dbReference type="InterPro" id="IPR003613">
    <property type="entry name" value="Ubox_domain"/>
</dbReference>
<keyword evidence="7 20" id="KW-0853">WD repeat</keyword>
<dbReference type="SUPFAM" id="SSF57850">
    <property type="entry name" value="RING/U-box"/>
    <property type="match status" value="1"/>
</dbReference>
<dbReference type="PANTHER" id="PTHR43995:SF1">
    <property type="entry name" value="PRE-MRNA-PROCESSING FACTOR 19"/>
    <property type="match status" value="1"/>
</dbReference>
<evidence type="ECO:0000259" key="22">
    <source>
        <dbReference type="SMART" id="SM00504"/>
    </source>
</evidence>
<feature type="repeat" description="WD" evidence="20">
    <location>
        <begin position="347"/>
        <end position="376"/>
    </location>
</feature>
<dbReference type="Gene3D" id="3.30.40.10">
    <property type="entry name" value="Zinc/RING finger domain, C3HC4 (zinc finger)"/>
    <property type="match status" value="1"/>
</dbReference>
<evidence type="ECO:0000256" key="6">
    <source>
        <dbReference type="ARBA" id="ARBA00015618"/>
    </source>
</evidence>
<evidence type="ECO:0000256" key="20">
    <source>
        <dbReference type="PROSITE-ProRule" id="PRU00221"/>
    </source>
</evidence>
<evidence type="ECO:0000256" key="3">
    <source>
        <dbReference type="ARBA" id="ARBA00004906"/>
    </source>
</evidence>
<dbReference type="InterPro" id="IPR004181">
    <property type="entry name" value="Znf_MIZ"/>
</dbReference>
<keyword evidence="18 21" id="KW-0234">DNA repair</keyword>
<dbReference type="Pfam" id="PF11789">
    <property type="entry name" value="zf-Nse"/>
    <property type="match status" value="1"/>
</dbReference>
<evidence type="ECO:0000256" key="10">
    <source>
        <dbReference type="ARBA" id="ARBA00022723"/>
    </source>
</evidence>
<dbReference type="PaxDb" id="55529-EKX43648"/>
<keyword evidence="13 21" id="KW-0227">DNA damage</keyword>
<evidence type="ECO:0000256" key="8">
    <source>
        <dbReference type="ARBA" id="ARBA00022664"/>
    </source>
</evidence>
<dbReference type="GO" id="GO:0000974">
    <property type="term" value="C:Prp19 complex"/>
    <property type="evidence" value="ECO:0007669"/>
    <property type="project" value="UniProtKB-UniRule"/>
</dbReference>
<dbReference type="STRING" id="905079.L1J538"/>
<evidence type="ECO:0000256" key="5">
    <source>
        <dbReference type="ARBA" id="ARBA00012483"/>
    </source>
</evidence>
<feature type="repeat" description="WD" evidence="20">
    <location>
        <begin position="291"/>
        <end position="332"/>
    </location>
</feature>
<comment type="similarity">
    <text evidence="4 21">Belongs to the WD repeat PRP19 family.</text>
</comment>
<dbReference type="InterPro" id="IPR036322">
    <property type="entry name" value="WD40_repeat_dom_sf"/>
</dbReference>
<dbReference type="InterPro" id="IPR015943">
    <property type="entry name" value="WD40/YVTN_repeat-like_dom_sf"/>
</dbReference>
<dbReference type="PROSITE" id="PS00678">
    <property type="entry name" value="WD_REPEATS_1"/>
    <property type="match status" value="1"/>
</dbReference>
<comment type="subcellular location">
    <subcellularLocation>
        <location evidence="2 21">Nucleus</location>
    </subcellularLocation>
</comment>
<keyword evidence="25" id="KW-1185">Reference proteome</keyword>
<dbReference type="RefSeq" id="XP_005830628.1">
    <property type="nucleotide sequence ID" value="XM_005830571.1"/>
</dbReference>
<dbReference type="Proteomes" id="UP000011087">
    <property type="component" value="Unassembled WGS sequence"/>
</dbReference>
<evidence type="ECO:0000313" key="25">
    <source>
        <dbReference type="Proteomes" id="UP000011087"/>
    </source>
</evidence>
<dbReference type="HOGENOM" id="CLU_023894_1_1_1"/>
<keyword evidence="8 21" id="KW-0507">mRNA processing</keyword>
<sequence length="488" mass="52384">MAGLVCAMSGACAMTPMVSKKTGHVFEKSTILKFLLETQSCPITGQAMSAEDLIQVKANSSVKPKPPSSTSLPSMIEMMQNEWDSQAVETHLLRKELDKVRAELSHTLYQHDAACRVIAKVLKERDEALKERDEAIAALKAGRVAVPAAAESMEVDSGPTISEAIKERMTEKSAELSKGRKKRAISPNLASEDTLKGFKEKLNKAVHKGSAPSCIDVHLENNTIVTGGMDSKVIVSDSATGKVVATMSGHTKPVRRVLFHQASDMVFSSSEVVKVWKTAQHLTDGKELCTFNNHKGEINGISLHATGDYLVSASADKSWAFYDLTTAACCQVVPDKDAAGGYSAAQLHPDGLILGTGTIDSMVKVWDIKTISNVVSFKATSGGAVGSISFSENGYYMATTGADGLKVWDLRKLAKQAMFEGNWKDARFDYSGTYLVGAGSSVKVWLAKSWNDVVELNGHGNDVVGAAFGKDASFIASCSSDKTVRMWA</sequence>
<evidence type="ECO:0000256" key="21">
    <source>
        <dbReference type="RuleBase" id="RU367101"/>
    </source>
</evidence>
<dbReference type="eggNOG" id="KOG0289">
    <property type="taxonomic scope" value="Eukaryota"/>
</dbReference>
<dbReference type="AlphaFoldDB" id="L1J538"/>
<dbReference type="InterPro" id="IPR013083">
    <property type="entry name" value="Znf_RING/FYVE/PHD"/>
</dbReference>
<reference evidence="24" key="3">
    <citation type="submission" date="2015-06" db="UniProtKB">
        <authorList>
            <consortium name="EnsemblProtists"/>
        </authorList>
    </citation>
    <scope>IDENTIFICATION</scope>
</reference>
<dbReference type="EMBL" id="JH993009">
    <property type="protein sequence ID" value="EKX43648.1"/>
    <property type="molecule type" value="Genomic_DNA"/>
</dbReference>
<dbReference type="GeneID" id="17300358"/>
<dbReference type="PANTHER" id="PTHR43995">
    <property type="entry name" value="PRE-MRNA-PROCESSING FACTOR 19"/>
    <property type="match status" value="1"/>
</dbReference>
<evidence type="ECO:0000256" key="19">
    <source>
        <dbReference type="ARBA" id="ARBA00023242"/>
    </source>
</evidence>
<evidence type="ECO:0000256" key="13">
    <source>
        <dbReference type="ARBA" id="ARBA00022763"/>
    </source>
</evidence>
<dbReference type="InterPro" id="IPR001680">
    <property type="entry name" value="WD40_rpt"/>
</dbReference>
<evidence type="ECO:0000256" key="18">
    <source>
        <dbReference type="ARBA" id="ARBA00023204"/>
    </source>
</evidence>
<dbReference type="InterPro" id="IPR013915">
    <property type="entry name" value="Prp19_cc"/>
</dbReference>
<dbReference type="EnsemblProtists" id="EKX43648">
    <property type="protein sequence ID" value="EKX43648"/>
    <property type="gene ID" value="GUITHDRAFT_159783"/>
</dbReference>
<dbReference type="OrthoDB" id="687049at2759"/>
<evidence type="ECO:0000313" key="23">
    <source>
        <dbReference type="EMBL" id="EKX43648.1"/>
    </source>
</evidence>
<comment type="catalytic activity">
    <reaction evidence="1 21">
        <text>S-ubiquitinyl-[E2 ubiquitin-conjugating enzyme]-L-cysteine + [acceptor protein]-L-lysine = [E2 ubiquitin-conjugating enzyme]-L-cysteine + N(6)-ubiquitinyl-[acceptor protein]-L-lysine.</text>
        <dbReference type="EC" id="2.3.2.27"/>
    </reaction>
</comment>
<dbReference type="GO" id="GO:0008270">
    <property type="term" value="F:zinc ion binding"/>
    <property type="evidence" value="ECO:0007669"/>
    <property type="project" value="UniProtKB-KW"/>
</dbReference>
<dbReference type="InterPro" id="IPR055340">
    <property type="entry name" value="RING-Ubox_PRP19"/>
</dbReference>
<feature type="repeat" description="WD" evidence="20">
    <location>
        <begin position="456"/>
        <end position="488"/>
    </location>
</feature>
<dbReference type="OMA" id="PIEDAWE"/>
<dbReference type="CDD" id="cd00200">
    <property type="entry name" value="WD40"/>
    <property type="match status" value="1"/>
</dbReference>
<evidence type="ECO:0000256" key="16">
    <source>
        <dbReference type="ARBA" id="ARBA00022833"/>
    </source>
</evidence>
<dbReference type="GO" id="GO:0070534">
    <property type="term" value="P:protein K63-linked ubiquitination"/>
    <property type="evidence" value="ECO:0007669"/>
    <property type="project" value="UniProtKB-UniRule"/>
</dbReference>
<gene>
    <name evidence="23" type="ORF">GUITHDRAFT_159783</name>
</gene>
<accession>L1J538</accession>
<evidence type="ECO:0000256" key="9">
    <source>
        <dbReference type="ARBA" id="ARBA00022679"/>
    </source>
</evidence>
<dbReference type="GO" id="GO:0005737">
    <property type="term" value="C:cytoplasm"/>
    <property type="evidence" value="ECO:0007669"/>
    <property type="project" value="TreeGrafter"/>
</dbReference>
<dbReference type="Pfam" id="PF00400">
    <property type="entry name" value="WD40"/>
    <property type="match status" value="5"/>
</dbReference>
<comment type="subunit">
    <text evidence="21">Homotetramer.</text>
</comment>
<protein>
    <recommendedName>
        <fullName evidence="6 21">Pre-mRNA-processing factor 19</fullName>
        <ecNumber evidence="5 21">2.3.2.27</ecNumber>
    </recommendedName>
</protein>
<evidence type="ECO:0000256" key="1">
    <source>
        <dbReference type="ARBA" id="ARBA00000900"/>
    </source>
</evidence>
<keyword evidence="15 21" id="KW-0833">Ubl conjugation pathway</keyword>
<dbReference type="GO" id="GO:0000398">
    <property type="term" value="P:mRNA splicing, via spliceosome"/>
    <property type="evidence" value="ECO:0007669"/>
    <property type="project" value="InterPro"/>
</dbReference>
<dbReference type="EC" id="2.3.2.27" evidence="5 21"/>
<keyword evidence="10" id="KW-0479">Metal-binding</keyword>
<dbReference type="PROSITE" id="PS50082">
    <property type="entry name" value="WD_REPEATS_2"/>
    <property type="match status" value="3"/>
</dbReference>
<reference evidence="25" key="2">
    <citation type="submission" date="2012-11" db="EMBL/GenBank/DDBJ databases">
        <authorList>
            <person name="Kuo A."/>
            <person name="Curtis B.A."/>
            <person name="Tanifuji G."/>
            <person name="Burki F."/>
            <person name="Gruber A."/>
            <person name="Irimia M."/>
            <person name="Maruyama S."/>
            <person name="Arias M.C."/>
            <person name="Ball S.G."/>
            <person name="Gile G.H."/>
            <person name="Hirakawa Y."/>
            <person name="Hopkins J.F."/>
            <person name="Rensing S.A."/>
            <person name="Schmutz J."/>
            <person name="Symeonidi A."/>
            <person name="Elias M."/>
            <person name="Eveleigh R.J."/>
            <person name="Herman E.K."/>
            <person name="Klute M.J."/>
            <person name="Nakayama T."/>
            <person name="Obornik M."/>
            <person name="Reyes-Prieto A."/>
            <person name="Armbrust E.V."/>
            <person name="Aves S.J."/>
            <person name="Beiko R.G."/>
            <person name="Coutinho P."/>
            <person name="Dacks J.B."/>
            <person name="Durnford D.G."/>
            <person name="Fast N.M."/>
            <person name="Green B.R."/>
            <person name="Grisdale C."/>
            <person name="Hempe F."/>
            <person name="Henrissat B."/>
            <person name="Hoppner M.P."/>
            <person name="Ishida K.-I."/>
            <person name="Kim E."/>
            <person name="Koreny L."/>
            <person name="Kroth P.G."/>
            <person name="Liu Y."/>
            <person name="Malik S.-B."/>
            <person name="Maier U.G."/>
            <person name="McRose D."/>
            <person name="Mock T."/>
            <person name="Neilson J.A."/>
            <person name="Onodera N.T."/>
            <person name="Poole A.M."/>
            <person name="Pritham E.J."/>
            <person name="Richards T.A."/>
            <person name="Rocap G."/>
            <person name="Roy S.W."/>
            <person name="Sarai C."/>
            <person name="Schaack S."/>
            <person name="Shirato S."/>
            <person name="Slamovits C.H."/>
            <person name="Spencer D.F."/>
            <person name="Suzuki S."/>
            <person name="Worden A.Z."/>
            <person name="Zauner S."/>
            <person name="Barry K."/>
            <person name="Bell C."/>
            <person name="Bharti A.K."/>
            <person name="Crow J.A."/>
            <person name="Grimwood J."/>
            <person name="Kramer R."/>
            <person name="Lindquist E."/>
            <person name="Lucas S."/>
            <person name="Salamov A."/>
            <person name="McFadden G.I."/>
            <person name="Lane C.E."/>
            <person name="Keeling P.J."/>
            <person name="Gray M.W."/>
            <person name="Grigoriev I.V."/>
            <person name="Archibald J.M."/>
        </authorList>
    </citation>
    <scope>NUCLEOTIDE SEQUENCE</scope>
    <source>
        <strain evidence="25">CCMP2712</strain>
    </source>
</reference>
<dbReference type="SMART" id="SM00504">
    <property type="entry name" value="Ubox"/>
    <property type="match status" value="1"/>
</dbReference>
<evidence type="ECO:0000313" key="24">
    <source>
        <dbReference type="EnsemblProtists" id="EKX43648"/>
    </source>
</evidence>
<dbReference type="PROSITE" id="PS50294">
    <property type="entry name" value="WD_REPEATS_REGION"/>
    <property type="match status" value="1"/>
</dbReference>
<keyword evidence="16" id="KW-0862">Zinc</keyword>
<keyword evidence="19 21" id="KW-0539">Nucleus</keyword>
<dbReference type="InterPro" id="IPR038959">
    <property type="entry name" value="Prp19"/>
</dbReference>
<dbReference type="SUPFAM" id="SSF50978">
    <property type="entry name" value="WD40 repeat-like"/>
    <property type="match status" value="1"/>
</dbReference>
<evidence type="ECO:0000256" key="4">
    <source>
        <dbReference type="ARBA" id="ARBA00006388"/>
    </source>
</evidence>
<keyword evidence="14" id="KW-0863">Zinc-finger</keyword>
<keyword evidence="9 21" id="KW-0808">Transferase</keyword>
<dbReference type="Gene3D" id="2.130.10.10">
    <property type="entry name" value="YVTN repeat-like/Quinoprotein amine dehydrogenase"/>
    <property type="match status" value="1"/>
</dbReference>
<dbReference type="Pfam" id="PF08606">
    <property type="entry name" value="Prp19"/>
    <property type="match status" value="1"/>
</dbReference>
<evidence type="ECO:0000256" key="15">
    <source>
        <dbReference type="ARBA" id="ARBA00022786"/>
    </source>
</evidence>
<dbReference type="CDD" id="cd16656">
    <property type="entry name" value="RING-Ubox_PRP19"/>
    <property type="match status" value="1"/>
</dbReference>
<dbReference type="UniPathway" id="UPA00143"/>
<dbReference type="GO" id="GO:0006281">
    <property type="term" value="P:DNA repair"/>
    <property type="evidence" value="ECO:0007669"/>
    <property type="project" value="UniProtKB-KW"/>
</dbReference>
<evidence type="ECO:0000256" key="17">
    <source>
        <dbReference type="ARBA" id="ARBA00023187"/>
    </source>
</evidence>
<keyword evidence="11 21" id="KW-0747">Spliceosome</keyword>
<dbReference type="FunFam" id="3.30.40.10:FF:000027">
    <property type="entry name" value="Pre-mRNA-processing factor 19, putative"/>
    <property type="match status" value="1"/>
</dbReference>
<dbReference type="InterPro" id="IPR019775">
    <property type="entry name" value="WD40_repeat_CS"/>
</dbReference>
<keyword evidence="17 21" id="KW-0508">mRNA splicing</keyword>
<comment type="function">
    <text evidence="21">Ubiquitin-protein ligase which is mainly involved pre-mRNA splicing and DNA repair. Required for pre-mRNA splicing as component of the spliceosome.</text>
</comment>
<keyword evidence="12" id="KW-0677">Repeat</keyword>
<dbReference type="SMART" id="SM00320">
    <property type="entry name" value="WD40"/>
    <property type="match status" value="6"/>
</dbReference>
<dbReference type="KEGG" id="gtt:GUITHDRAFT_159783"/>
<evidence type="ECO:0000256" key="12">
    <source>
        <dbReference type="ARBA" id="ARBA00022737"/>
    </source>
</evidence>
<evidence type="ECO:0000256" key="14">
    <source>
        <dbReference type="ARBA" id="ARBA00022771"/>
    </source>
</evidence>
<dbReference type="GO" id="GO:0071006">
    <property type="term" value="C:U2-type catalytic step 1 spliceosome"/>
    <property type="evidence" value="ECO:0007669"/>
    <property type="project" value="TreeGrafter"/>
</dbReference>
<evidence type="ECO:0000256" key="11">
    <source>
        <dbReference type="ARBA" id="ARBA00022728"/>
    </source>
</evidence>
<comment type="pathway">
    <text evidence="3 21">Protein modification; protein ubiquitination.</text>
</comment>
<name>L1J538_GUITC</name>
<evidence type="ECO:0000256" key="7">
    <source>
        <dbReference type="ARBA" id="ARBA00022574"/>
    </source>
</evidence>
<organism evidence="23">
    <name type="scientific">Guillardia theta (strain CCMP2712)</name>
    <name type="common">Cryptophyte</name>
    <dbReference type="NCBI Taxonomy" id="905079"/>
    <lineage>
        <taxon>Eukaryota</taxon>
        <taxon>Cryptophyceae</taxon>
        <taxon>Pyrenomonadales</taxon>
        <taxon>Geminigeraceae</taxon>
        <taxon>Guillardia</taxon>
    </lineage>
</organism>
<reference evidence="23 25" key="1">
    <citation type="journal article" date="2012" name="Nature">
        <title>Algal genomes reveal evolutionary mosaicism and the fate of nucleomorphs.</title>
        <authorList>
            <consortium name="DOE Joint Genome Institute"/>
            <person name="Curtis B.A."/>
            <person name="Tanifuji G."/>
            <person name="Burki F."/>
            <person name="Gruber A."/>
            <person name="Irimia M."/>
            <person name="Maruyama S."/>
            <person name="Arias M.C."/>
            <person name="Ball S.G."/>
            <person name="Gile G.H."/>
            <person name="Hirakawa Y."/>
            <person name="Hopkins J.F."/>
            <person name="Kuo A."/>
            <person name="Rensing S.A."/>
            <person name="Schmutz J."/>
            <person name="Symeonidi A."/>
            <person name="Elias M."/>
            <person name="Eveleigh R.J."/>
            <person name="Herman E.K."/>
            <person name="Klute M.J."/>
            <person name="Nakayama T."/>
            <person name="Obornik M."/>
            <person name="Reyes-Prieto A."/>
            <person name="Armbrust E.V."/>
            <person name="Aves S.J."/>
            <person name="Beiko R.G."/>
            <person name="Coutinho P."/>
            <person name="Dacks J.B."/>
            <person name="Durnford D.G."/>
            <person name="Fast N.M."/>
            <person name="Green B.R."/>
            <person name="Grisdale C.J."/>
            <person name="Hempel F."/>
            <person name="Henrissat B."/>
            <person name="Hoppner M.P."/>
            <person name="Ishida K."/>
            <person name="Kim E."/>
            <person name="Koreny L."/>
            <person name="Kroth P.G."/>
            <person name="Liu Y."/>
            <person name="Malik S.B."/>
            <person name="Maier U.G."/>
            <person name="McRose D."/>
            <person name="Mock T."/>
            <person name="Neilson J.A."/>
            <person name="Onodera N.T."/>
            <person name="Poole A.M."/>
            <person name="Pritham E.J."/>
            <person name="Richards T.A."/>
            <person name="Rocap G."/>
            <person name="Roy S.W."/>
            <person name="Sarai C."/>
            <person name="Schaack S."/>
            <person name="Shirato S."/>
            <person name="Slamovits C.H."/>
            <person name="Spencer D.F."/>
            <person name="Suzuki S."/>
            <person name="Worden A.Z."/>
            <person name="Zauner S."/>
            <person name="Barry K."/>
            <person name="Bell C."/>
            <person name="Bharti A.K."/>
            <person name="Crow J.A."/>
            <person name="Grimwood J."/>
            <person name="Kramer R."/>
            <person name="Lindquist E."/>
            <person name="Lucas S."/>
            <person name="Salamov A."/>
            <person name="McFadden G.I."/>
            <person name="Lane C.E."/>
            <person name="Keeling P.J."/>
            <person name="Gray M.W."/>
            <person name="Grigoriev I.V."/>
            <person name="Archibald J.M."/>
        </authorList>
    </citation>
    <scope>NUCLEOTIDE SEQUENCE</scope>
    <source>
        <strain evidence="23 25">CCMP2712</strain>
    </source>
</reference>
<proteinExistence type="inferred from homology"/>
<evidence type="ECO:0000256" key="2">
    <source>
        <dbReference type="ARBA" id="ARBA00004123"/>
    </source>
</evidence>
<feature type="domain" description="U-box" evidence="22">
    <location>
        <begin position="3"/>
        <end position="69"/>
    </location>
</feature>
<dbReference type="GO" id="GO:0061630">
    <property type="term" value="F:ubiquitin protein ligase activity"/>
    <property type="evidence" value="ECO:0007669"/>
    <property type="project" value="UniProtKB-UniRule"/>
</dbReference>